<feature type="active site" description="Proton donor" evidence="12">
    <location>
        <position position="349"/>
    </location>
</feature>
<feature type="chain" id="PRO_5013108511" description="alpha-1,2-Mannosidase" evidence="16">
    <location>
        <begin position="22"/>
        <end position="1686"/>
    </location>
</feature>
<feature type="active site" evidence="12">
    <location>
        <position position="370"/>
    </location>
</feature>
<evidence type="ECO:0000256" key="13">
    <source>
        <dbReference type="PIRSR" id="PIRSR601382-2"/>
    </source>
</evidence>
<dbReference type="EC" id="3.2.1.-" evidence="14"/>
<keyword evidence="14" id="KW-0326">Glycosidase</keyword>
<keyword evidence="6" id="KW-0963">Cytoplasm</keyword>
<dbReference type="InterPro" id="IPR001382">
    <property type="entry name" value="Glyco_hydro_47"/>
</dbReference>
<evidence type="ECO:0000256" key="6">
    <source>
        <dbReference type="ARBA" id="ARBA00022490"/>
    </source>
</evidence>
<feature type="binding site" evidence="13">
    <location>
        <position position="472"/>
    </location>
    <ligand>
        <name>Ca(2+)</name>
        <dbReference type="ChEBI" id="CHEBI:29108"/>
    </ligand>
</feature>
<dbReference type="GO" id="GO:0005634">
    <property type="term" value="C:nucleus"/>
    <property type="evidence" value="ECO:0007669"/>
    <property type="project" value="UniProtKB-SubCell"/>
</dbReference>
<dbReference type="InterPro" id="IPR036026">
    <property type="entry name" value="Seven-hairpin_glycosidases"/>
</dbReference>
<keyword evidence="14" id="KW-0378">Hydrolase</keyword>
<feature type="domain" description="Integrator complex subunit 3 N-terminal" evidence="17">
    <location>
        <begin position="695"/>
        <end position="1101"/>
    </location>
</feature>
<dbReference type="InterPro" id="IPR056518">
    <property type="entry name" value="HEAT_Ints3_C"/>
</dbReference>
<comment type="similarity">
    <text evidence="4">Belongs to the Integrator subunit 3 family.</text>
</comment>
<organism evidence="19 20">
    <name type="scientific">Clunio marinus</name>
    <dbReference type="NCBI Taxonomy" id="568069"/>
    <lineage>
        <taxon>Eukaryota</taxon>
        <taxon>Metazoa</taxon>
        <taxon>Ecdysozoa</taxon>
        <taxon>Arthropoda</taxon>
        <taxon>Hexapoda</taxon>
        <taxon>Insecta</taxon>
        <taxon>Pterygota</taxon>
        <taxon>Neoptera</taxon>
        <taxon>Endopterygota</taxon>
        <taxon>Diptera</taxon>
        <taxon>Nematocera</taxon>
        <taxon>Chironomoidea</taxon>
        <taxon>Chironomidae</taxon>
        <taxon>Clunio</taxon>
    </lineage>
</organism>
<feature type="domain" description="Ints3-like C-terminal" evidence="18">
    <location>
        <begin position="1226"/>
        <end position="1613"/>
    </location>
</feature>
<keyword evidence="7" id="KW-0256">Endoplasmic reticulum</keyword>
<evidence type="ECO:0000256" key="7">
    <source>
        <dbReference type="ARBA" id="ARBA00022824"/>
    </source>
</evidence>
<evidence type="ECO:0000256" key="9">
    <source>
        <dbReference type="ARBA" id="ARBA00023242"/>
    </source>
</evidence>
<feature type="region of interest" description="Disordered" evidence="15">
    <location>
        <begin position="1617"/>
        <end position="1686"/>
    </location>
</feature>
<comment type="cofactor">
    <cofactor evidence="13">
        <name>Ca(2+)</name>
        <dbReference type="ChEBI" id="CHEBI:29108"/>
    </cofactor>
</comment>
<evidence type="ECO:0000256" key="14">
    <source>
        <dbReference type="RuleBase" id="RU361193"/>
    </source>
</evidence>
<evidence type="ECO:0000256" key="3">
    <source>
        <dbReference type="ARBA" id="ARBA00004496"/>
    </source>
</evidence>
<accession>A0A1J1I5G9</accession>
<evidence type="ECO:0000256" key="1">
    <source>
        <dbReference type="ARBA" id="ARBA00004123"/>
    </source>
</evidence>
<evidence type="ECO:0000256" key="15">
    <source>
        <dbReference type="SAM" id="MobiDB-lite"/>
    </source>
</evidence>
<evidence type="ECO:0000256" key="10">
    <source>
        <dbReference type="ARBA" id="ARBA00054331"/>
    </source>
</evidence>
<dbReference type="STRING" id="568069.A0A1J1I5G9"/>
<dbReference type="PRINTS" id="PR00747">
    <property type="entry name" value="GLYHDRLASE47"/>
</dbReference>
<feature type="active site" description="Proton donor" evidence="12">
    <location>
        <position position="115"/>
    </location>
</feature>
<dbReference type="GO" id="GO:0005975">
    <property type="term" value="P:carbohydrate metabolic process"/>
    <property type="evidence" value="ECO:0007669"/>
    <property type="project" value="InterPro"/>
</dbReference>
<evidence type="ECO:0000313" key="20">
    <source>
        <dbReference type="Proteomes" id="UP000183832"/>
    </source>
</evidence>
<dbReference type="InterPro" id="IPR019333">
    <property type="entry name" value="INTS3_N"/>
</dbReference>
<evidence type="ECO:0000256" key="11">
    <source>
        <dbReference type="ARBA" id="ARBA00054385"/>
    </source>
</evidence>
<name>A0A1J1I5G9_9DIPT</name>
<comment type="subcellular location">
    <subcellularLocation>
        <location evidence="3">Cytoplasm</location>
    </subcellularLocation>
    <subcellularLocation>
        <location evidence="2">Endoplasmic reticulum</location>
    </subcellularLocation>
    <subcellularLocation>
        <location evidence="1">Nucleus</location>
    </subcellularLocation>
</comment>
<keyword evidence="20" id="KW-1185">Reference proteome</keyword>
<dbReference type="GO" id="GO:1904154">
    <property type="term" value="P:positive regulation of retrograde protein transport, ER to cytosol"/>
    <property type="evidence" value="ECO:0007669"/>
    <property type="project" value="UniProtKB-ARBA"/>
</dbReference>
<reference evidence="19 20" key="1">
    <citation type="submission" date="2015-04" db="EMBL/GenBank/DDBJ databases">
        <authorList>
            <person name="Syromyatnikov M.Y."/>
            <person name="Popov V.N."/>
        </authorList>
    </citation>
    <scope>NUCLEOTIDE SEQUENCE [LARGE SCALE GENOMIC DNA]</scope>
</reference>
<gene>
    <name evidence="19" type="ORF">CLUMA_CG009044</name>
</gene>
<feature type="compositionally biased region" description="Polar residues" evidence="15">
    <location>
        <begin position="1113"/>
        <end position="1122"/>
    </location>
</feature>
<keyword evidence="13" id="KW-0479">Metal-binding</keyword>
<dbReference type="EMBL" id="CVRI01000042">
    <property type="protein sequence ID" value="CRK95583.1"/>
    <property type="molecule type" value="Genomic_DNA"/>
</dbReference>
<feature type="compositionally biased region" description="Acidic residues" evidence="15">
    <location>
        <begin position="1161"/>
        <end position="1172"/>
    </location>
</feature>
<evidence type="ECO:0000256" key="4">
    <source>
        <dbReference type="ARBA" id="ARBA00006130"/>
    </source>
</evidence>
<proteinExistence type="inferred from homology"/>
<dbReference type="Gene3D" id="1.50.10.10">
    <property type="match status" value="1"/>
</dbReference>
<dbReference type="InterPro" id="IPR045334">
    <property type="entry name" value="INTS3"/>
</dbReference>
<dbReference type="GO" id="GO:0005509">
    <property type="term" value="F:calcium ion binding"/>
    <property type="evidence" value="ECO:0007669"/>
    <property type="project" value="InterPro"/>
</dbReference>
<feature type="region of interest" description="Disordered" evidence="15">
    <location>
        <begin position="532"/>
        <end position="570"/>
    </location>
</feature>
<feature type="compositionally biased region" description="Basic and acidic residues" evidence="15">
    <location>
        <begin position="489"/>
        <end position="500"/>
    </location>
</feature>
<dbReference type="Proteomes" id="UP000183832">
    <property type="component" value="Unassembled WGS sequence"/>
</dbReference>
<keyword evidence="16" id="KW-0732">Signal</keyword>
<evidence type="ECO:0000256" key="5">
    <source>
        <dbReference type="ARBA" id="ARBA00007658"/>
    </source>
</evidence>
<sequence length="1686" mass="192525">MQFNGKIKVWVFLLCFKLSFALRQYTKSDIARLRSEVTSIFYHAYDGYLKYANGYDELRPLSCSGVNTWSSSSLTLIDALDTLAVMGNFSEFRRVVDHLTTKVNFDKDINVSVFETNIRIVGGLLSAHLLSHKAGIELDPGYPCNGPLLSLAEKVARKLLPAFDTKTGMPYGTVNLKYGVPEGETSVTCTAGIGTFIVEFGALSRLIGDPIYEEVALNALYSLYNHRSTIGLLGNHIDVQTGTWTAQDAGIGAGVDSYYEYLVKGAIMLNRPELLHMFDEGRAAIDKYLKRDDWHIWASMSKGQITLPVFQSLQAFWPGLLSLLGDINSAMKSLHNMHTVWKQYGFLPEFYNIPNAEAGVNRDSYPLRPELIESVMYLYRATGDPYLLEVGEDILKSIQYSAKTKCGYATIKNVKDHRKQDTMESFFLAETTKYLYLLFDPDNFLNSDGGYGTVLETHNGECIIESSYIFNTEAHPIDDISESLKIPQKRSEQEIVKGDLDSSSEPPPQGSAIGTESLDVVKLASSTVVDSDEINSHKKVSEEEEQEMNSDDDKENLTNRKPVSKIDGETAVKSADTNNSILTDFVQAILKTTAKKPKNFDPQMLMKKIKENQFPRNSSWEKRYDLMTSRKKQTSMELAKLQASKLFTSSPIDQRDKFEEKYDRAFQNLQGSIYGPNAKELNTVITSMVSLDTKQQEEYQIGFIYLMLTDTQLAAATLRDLLIVTRDGLEFVISHLIEVINVKFQKLAEIAKHQLLWLFKELLKSLGSNLKINGLLWALLRQAQGGDVSPKNIAWIEGILDILIEQRSRFEKFAGSVGLVAYAYVRLIEDHNAPHLIPLRNKEVKFIMSLIRERFQEIIPLGRDFVRLLQNVARIPEFQQLWKDILTNPKSLSPTFTGIFQMLSLRTSRQFIGNRITPDIENKLHFFTSSVKFGNHKRYQDWFQDRYFSTPESQSLRSDVIRYIINAIHPTNELLCSDITPRWAIIGWLLTSCTNPVALTNAKLAIFYDWLCFDPLRDNIMNVEPGILVMYHSIKNVPLVSSTLLDFLCRIMKNFYPKGEERIRSGVYNSLRVILEKQVIPNLGPLFESPKLERDLRSAIRENFREFMPTTPPFTASTIENQNHIDEGRFGKSNTIDLKEETDPQFSDDEIDEKKVKVENSSDEDDEDDDDLPLSKVRLKEKPAPDKVDLPNSIRESFDKFITSKTLNDFDSFLSDFRVGSGVQLDTEQESYVFDNVLNICKSTLPEKCDLEEFKNLQKLEQSINFPLYGFFKVLYQQEEKGKKCAVMSKLLEYCYSRSPNMGFLLLYYLKVHSKLASKKNEKAPVVFRSNVYKLFYQWINQKSKETNQKIDACLERDLGLMEQYSLNMFLWLIPDIYREFDNHVVNNSEVLRIVVRCIDARNLADLIYDVTQGKLCMFKNEGVIDVIRESLEYETLEQMCLWQLLTAHDVPLSYIQDILPELEATNHEALTSILSMLKKEEPSEELVKLLLSREMSKSDRGDPFVTSTFRHWCVEFEEQLSEIIANLLISKYPQSSPTKRKRTLKSNNQSNGAPSAEQLLSHLEHLRRSCRYGHSAGTALYLHEKMQRALQQAFTHSTEGQKKQFNELFSLAVEDETTVSRRGTSSRGGRKPPTKKETNSNSTPNKKANEANNKYSSEESSDEDRSKNTKQPAKRRKKAVLSDSD</sequence>
<feature type="compositionally biased region" description="Acidic residues" evidence="15">
    <location>
        <begin position="542"/>
        <end position="554"/>
    </location>
</feature>
<dbReference type="FunFam" id="1.50.10.10:FF:000015">
    <property type="entry name" value="alpha-1,2-Mannosidase"/>
    <property type="match status" value="1"/>
</dbReference>
<dbReference type="Pfam" id="PF10189">
    <property type="entry name" value="Ints3_N"/>
    <property type="match status" value="1"/>
</dbReference>
<feature type="compositionally biased region" description="Polar residues" evidence="15">
    <location>
        <begin position="1640"/>
        <end position="1656"/>
    </location>
</feature>
<evidence type="ECO:0000313" key="19">
    <source>
        <dbReference type="EMBL" id="CRK95583.1"/>
    </source>
</evidence>
<protein>
    <recommendedName>
        <fullName evidence="14">alpha-1,2-Mannosidase</fullName>
        <ecNumber evidence="14">3.2.1.-</ecNumber>
    </recommendedName>
</protein>
<keyword evidence="9" id="KW-0539">Nucleus</keyword>
<dbReference type="PANTHER" id="PTHR13587">
    <property type="entry name" value="INTEGRATOR COMPLEX SUBUNIT 3"/>
    <property type="match status" value="1"/>
</dbReference>
<keyword evidence="13" id="KW-0106">Calcium</keyword>
<dbReference type="GO" id="GO:0004571">
    <property type="term" value="F:mannosyl-oligosaccharide 1,2-alpha-mannosidase activity"/>
    <property type="evidence" value="ECO:0007669"/>
    <property type="project" value="InterPro"/>
</dbReference>
<evidence type="ECO:0000256" key="8">
    <source>
        <dbReference type="ARBA" id="ARBA00023180"/>
    </source>
</evidence>
<dbReference type="GO" id="GO:0005783">
    <property type="term" value="C:endoplasmic reticulum"/>
    <property type="evidence" value="ECO:0007669"/>
    <property type="project" value="UniProtKB-SubCell"/>
</dbReference>
<dbReference type="Pfam" id="PF24566">
    <property type="entry name" value="HEAT_Ints3_C"/>
    <property type="match status" value="1"/>
</dbReference>
<evidence type="ECO:0000256" key="12">
    <source>
        <dbReference type="PIRSR" id="PIRSR601382-1"/>
    </source>
</evidence>
<feature type="signal peptide" evidence="16">
    <location>
        <begin position="1"/>
        <end position="21"/>
    </location>
</feature>
<feature type="region of interest" description="Disordered" evidence="15">
    <location>
        <begin position="1111"/>
        <end position="1174"/>
    </location>
</feature>
<comment type="similarity">
    <text evidence="5 14">Belongs to the glycosyl hydrolase 47 family.</text>
</comment>
<comment type="function">
    <text evidence="11">Involved in the endoplasmic reticulum-associated degradation (ERAD) pathway that targets misfolded glycoproteins for degradation in an N-glycan-dependent manner. May initiate ERAD by promoting the first mannose trimming step of ERAD substrates, from Man9GlcNAc2 to Man8GlcNAc2. Seems to recognize and bind to exposed hydrophobic regions in target proteins.</text>
</comment>
<evidence type="ECO:0000256" key="2">
    <source>
        <dbReference type="ARBA" id="ARBA00004240"/>
    </source>
</evidence>
<dbReference type="SUPFAM" id="SSF48225">
    <property type="entry name" value="Seven-hairpin glycosidases"/>
    <property type="match status" value="1"/>
</dbReference>
<evidence type="ECO:0000256" key="16">
    <source>
        <dbReference type="SAM" id="SignalP"/>
    </source>
</evidence>
<dbReference type="InterPro" id="IPR012341">
    <property type="entry name" value="6hp_glycosidase-like_sf"/>
</dbReference>
<evidence type="ECO:0000259" key="18">
    <source>
        <dbReference type="Pfam" id="PF24566"/>
    </source>
</evidence>
<dbReference type="GO" id="GO:0016020">
    <property type="term" value="C:membrane"/>
    <property type="evidence" value="ECO:0007669"/>
    <property type="project" value="InterPro"/>
</dbReference>
<comment type="function">
    <text evidence="10">Component of the integrator complex, a multiprotein complex that terminates RNA polymerase II (Pol II) transcription in the promoter-proximal region of genes. The integrator complex provides a quality checkpoint during transcription elongation by driving premature transcription termination of transcripts that are unfavorably configured for transcriptional elongation: the complex terminates transcription by (1) catalyzing dephosphorylation of the C-terminal domain (CTD) of Pol II subunit Polr2A/Rbp1 and Spt5, and (2) degrading the exiting nascent RNA transcript via endonuclease activity. The integrator complex is also involved in the 3'-end processing of the U7 snRNA, and also the spliceosomal snRNAs U1, U2, U4 and U5.</text>
</comment>
<evidence type="ECO:0000259" key="17">
    <source>
        <dbReference type="Pfam" id="PF10189"/>
    </source>
</evidence>
<dbReference type="PANTHER" id="PTHR13587:SF7">
    <property type="entry name" value="INTEGRATOR COMPLEX SUBUNIT 3"/>
    <property type="match status" value="1"/>
</dbReference>
<keyword evidence="8" id="KW-0325">Glycoprotein</keyword>
<feature type="region of interest" description="Disordered" evidence="15">
    <location>
        <begin position="482"/>
        <end position="516"/>
    </location>
</feature>
<dbReference type="OrthoDB" id="2021145at2759"/>
<feature type="active site" evidence="12">
    <location>
        <position position="256"/>
    </location>
</feature>
<dbReference type="Pfam" id="PF01532">
    <property type="entry name" value="Glyco_hydro_47"/>
    <property type="match status" value="1"/>
</dbReference>